<gene>
    <name evidence="2" type="ORF">PANO66_03067</name>
    <name evidence="3" type="ORF">PLAM_1219</name>
</gene>
<dbReference type="EMBL" id="LR882963">
    <property type="protein sequence ID" value="CAD5957782.1"/>
    <property type="molecule type" value="Genomic_DNA"/>
</dbReference>
<sequence length="76" mass="8103">MERSKIVAYITGGISIILALAYLLLVSVLDFRGEMLPAPVSQIPSTVLVENIVGNLSVHFQSVIATAKAVRTPDGH</sequence>
<keyword evidence="1" id="KW-0812">Transmembrane</keyword>
<protein>
    <recommendedName>
        <fullName evidence="4">Glucose-inhibited division protein A</fullName>
    </recommendedName>
</protein>
<accession>A0A1J1JCM0</accession>
<proteinExistence type="predicted"/>
<dbReference type="GeneID" id="77288477"/>
<keyword evidence="1" id="KW-0472">Membrane</keyword>
<evidence type="ECO:0008006" key="4">
    <source>
        <dbReference type="Google" id="ProtNLM"/>
    </source>
</evidence>
<dbReference type="AlphaFoldDB" id="A0A1J1JCM0"/>
<feature type="transmembrane region" description="Helical" evidence="1">
    <location>
        <begin position="6"/>
        <end position="29"/>
    </location>
</feature>
<evidence type="ECO:0000313" key="2">
    <source>
        <dbReference type="EMBL" id="CAD5957782.1"/>
    </source>
</evidence>
<evidence type="ECO:0000256" key="1">
    <source>
        <dbReference type="SAM" id="Phobius"/>
    </source>
</evidence>
<dbReference type="Proteomes" id="UP001153761">
    <property type="component" value="Chromosome"/>
</dbReference>
<reference evidence="3" key="1">
    <citation type="submission" date="2015-09" db="EMBL/GenBank/DDBJ databases">
        <authorList>
            <person name="Jackson K.R."/>
            <person name="Lunt B.L."/>
            <person name="Fisher J.N.B."/>
            <person name="Gardner A.V."/>
            <person name="Bailey M.E."/>
            <person name="Deus L.M."/>
            <person name="Earl A.S."/>
            <person name="Gibby P.D."/>
            <person name="Hartmann K.A."/>
            <person name="Liu J.E."/>
            <person name="Manci A.M."/>
            <person name="Nielsen D.A."/>
            <person name="Solomon M.B."/>
            <person name="Breakwell D.P."/>
            <person name="Burnett S.H."/>
            <person name="Grose J.H."/>
        </authorList>
    </citation>
    <scope>NUCLEOTIDE SEQUENCE</scope>
    <source>
        <strain evidence="3">7805</strain>
    </source>
</reference>
<dbReference type="RefSeq" id="WP_042155146.1">
    <property type="nucleotide sequence ID" value="NZ_JBAVBW010000153.1"/>
</dbReference>
<evidence type="ECO:0000313" key="3">
    <source>
        <dbReference type="EMBL" id="CUM59186.1"/>
    </source>
</evidence>
<keyword evidence="1" id="KW-1133">Transmembrane helix</keyword>
<organism evidence="3">
    <name type="scientific">Planktothrix agardhii</name>
    <name type="common">Oscillatoria agardhii</name>
    <dbReference type="NCBI Taxonomy" id="1160"/>
    <lineage>
        <taxon>Bacteria</taxon>
        <taxon>Bacillati</taxon>
        <taxon>Cyanobacteriota</taxon>
        <taxon>Cyanophyceae</taxon>
        <taxon>Oscillatoriophycideae</taxon>
        <taxon>Oscillatoriales</taxon>
        <taxon>Microcoleaceae</taxon>
        <taxon>Planktothrix</taxon>
    </lineage>
</organism>
<dbReference type="EMBL" id="LO018304">
    <property type="protein sequence ID" value="CUM59186.1"/>
    <property type="molecule type" value="Genomic_DNA"/>
</dbReference>
<name>A0A1J1JCM0_PLAAG</name>
<reference evidence="2" key="2">
    <citation type="submission" date="2020-09" db="EMBL/GenBank/DDBJ databases">
        <authorList>
            <person name="Blom J."/>
        </authorList>
    </citation>
    <scope>NUCLEOTIDE SEQUENCE</scope>
    <source>
        <strain evidence="2">No.66</strain>
    </source>
</reference>